<dbReference type="Gene3D" id="1.25.40.10">
    <property type="entry name" value="Tetratricopeptide repeat domain"/>
    <property type="match status" value="1"/>
</dbReference>
<evidence type="ECO:0000256" key="2">
    <source>
        <dbReference type="ARBA" id="ARBA00022803"/>
    </source>
</evidence>
<evidence type="ECO:0000313" key="4">
    <source>
        <dbReference type="Proteomes" id="UP001218188"/>
    </source>
</evidence>
<dbReference type="GO" id="GO:0060090">
    <property type="term" value="F:molecular adaptor activity"/>
    <property type="evidence" value="ECO:0007669"/>
    <property type="project" value="TreeGrafter"/>
</dbReference>
<dbReference type="EMBL" id="JARJCM010000171">
    <property type="protein sequence ID" value="KAJ7024391.1"/>
    <property type="molecule type" value="Genomic_DNA"/>
</dbReference>
<comment type="caution">
    <text evidence="3">The sequence shown here is derived from an EMBL/GenBank/DDBJ whole genome shotgun (WGS) entry which is preliminary data.</text>
</comment>
<keyword evidence="1" id="KW-0677">Repeat</keyword>
<dbReference type="AlphaFoldDB" id="A0AAD6SAR1"/>
<dbReference type="SUPFAM" id="SSF48452">
    <property type="entry name" value="TPR-like"/>
    <property type="match status" value="1"/>
</dbReference>
<sequence length="534" mass="60313">MASVLSTAIVVEALKAEANVLHGQGNYQGAYQKYSEAIKEKQNDPRILSILFANRAASCLGMKEYLDALSDGQKAAQTDPSYVKGWALEEWNMSRRAWTSALERLPETDLSPAEVTGLKAADAAQATRQASVDGGKYHHEIPLSASNDFPWMRALALAEQEKLILNSMQPDFIRGMTAMRQMVVKNRRGHADIQSSPSVLTDLTNGILRDERVFHAYGQFFDQLENQIQFEVRLTNAWGIVGPKQIEKEVPERLRKLGWLPVRRALAITVRIWLMKGFLDSNMGAFNGGVEFYKRILDVLEWGRRTYPDVPSEERGVIFEGSFVRGVRRLYIPAVLSLHRKNGDSCGYTLEDIRDLAEDLKAETEASPRTPDSYLDSGFYASFWVYPIAEALSIIGWYHMQLGFRRIDKQQGFDPEANDDFLKSSEYYIQAAEKHPMDDEKHPYFLAVAVEALWWGGAKLEVILPVCRRIRAAMPEADEIWACSQMAKTNRNFNCLEAIIFLEKCEDEIAEGTLALDMALAPSDLLERRIGKLA</sequence>
<proteinExistence type="predicted"/>
<dbReference type="InterPro" id="IPR047150">
    <property type="entry name" value="SGT"/>
</dbReference>
<accession>A0AAD6SAR1</accession>
<gene>
    <name evidence="3" type="ORF">C8F04DRAFT_1131782</name>
</gene>
<protein>
    <submittedName>
        <fullName evidence="3">Uncharacterized protein</fullName>
    </submittedName>
</protein>
<dbReference type="InterPro" id="IPR019734">
    <property type="entry name" value="TPR_rpt"/>
</dbReference>
<dbReference type="GO" id="GO:0072380">
    <property type="term" value="C:TRC complex"/>
    <property type="evidence" value="ECO:0007669"/>
    <property type="project" value="TreeGrafter"/>
</dbReference>
<dbReference type="SMART" id="SM00028">
    <property type="entry name" value="TPR"/>
    <property type="match status" value="2"/>
</dbReference>
<reference evidence="3" key="1">
    <citation type="submission" date="2023-03" db="EMBL/GenBank/DDBJ databases">
        <title>Massive genome expansion in bonnet fungi (Mycena s.s.) driven by repeated elements and novel gene families across ecological guilds.</title>
        <authorList>
            <consortium name="Lawrence Berkeley National Laboratory"/>
            <person name="Harder C.B."/>
            <person name="Miyauchi S."/>
            <person name="Viragh M."/>
            <person name="Kuo A."/>
            <person name="Thoen E."/>
            <person name="Andreopoulos B."/>
            <person name="Lu D."/>
            <person name="Skrede I."/>
            <person name="Drula E."/>
            <person name="Henrissat B."/>
            <person name="Morin E."/>
            <person name="Kohler A."/>
            <person name="Barry K."/>
            <person name="LaButti K."/>
            <person name="Morin E."/>
            <person name="Salamov A."/>
            <person name="Lipzen A."/>
            <person name="Mereny Z."/>
            <person name="Hegedus B."/>
            <person name="Baldrian P."/>
            <person name="Stursova M."/>
            <person name="Weitz H."/>
            <person name="Taylor A."/>
            <person name="Grigoriev I.V."/>
            <person name="Nagy L.G."/>
            <person name="Martin F."/>
            <person name="Kauserud H."/>
        </authorList>
    </citation>
    <scope>NUCLEOTIDE SEQUENCE</scope>
    <source>
        <strain evidence="3">CBHHK200</strain>
    </source>
</reference>
<organism evidence="3 4">
    <name type="scientific">Mycena alexandri</name>
    <dbReference type="NCBI Taxonomy" id="1745969"/>
    <lineage>
        <taxon>Eukaryota</taxon>
        <taxon>Fungi</taxon>
        <taxon>Dikarya</taxon>
        <taxon>Basidiomycota</taxon>
        <taxon>Agaricomycotina</taxon>
        <taxon>Agaricomycetes</taxon>
        <taxon>Agaricomycetidae</taxon>
        <taxon>Agaricales</taxon>
        <taxon>Marasmiineae</taxon>
        <taxon>Mycenaceae</taxon>
        <taxon>Mycena</taxon>
    </lineage>
</organism>
<dbReference type="GO" id="GO:0016020">
    <property type="term" value="C:membrane"/>
    <property type="evidence" value="ECO:0007669"/>
    <property type="project" value="TreeGrafter"/>
</dbReference>
<keyword evidence="4" id="KW-1185">Reference proteome</keyword>
<dbReference type="Proteomes" id="UP001218188">
    <property type="component" value="Unassembled WGS sequence"/>
</dbReference>
<name>A0AAD6SAR1_9AGAR</name>
<dbReference type="InterPro" id="IPR011990">
    <property type="entry name" value="TPR-like_helical_dom_sf"/>
</dbReference>
<dbReference type="PANTHER" id="PTHR45831">
    <property type="entry name" value="LD24721P"/>
    <property type="match status" value="1"/>
</dbReference>
<evidence type="ECO:0000256" key="1">
    <source>
        <dbReference type="ARBA" id="ARBA00022737"/>
    </source>
</evidence>
<dbReference type="GO" id="GO:0006620">
    <property type="term" value="P:post-translational protein targeting to endoplasmic reticulum membrane"/>
    <property type="evidence" value="ECO:0007669"/>
    <property type="project" value="TreeGrafter"/>
</dbReference>
<dbReference type="PANTHER" id="PTHR45831:SF5">
    <property type="entry name" value="STI1 DOMAIN-CONTAINING PROTEIN"/>
    <property type="match status" value="1"/>
</dbReference>
<evidence type="ECO:0000313" key="3">
    <source>
        <dbReference type="EMBL" id="KAJ7024391.1"/>
    </source>
</evidence>
<keyword evidence="2" id="KW-0802">TPR repeat</keyword>